<protein>
    <submittedName>
        <fullName evidence="2">HTH_30 domain-containing protein</fullName>
    </submittedName>
</protein>
<accession>A0A6F8ZIB3</accession>
<dbReference type="KEGG" id="hfv:R50_1895"/>
<gene>
    <name evidence="2" type="ORF">R50_1895</name>
</gene>
<evidence type="ECO:0000313" key="2">
    <source>
        <dbReference type="EMBL" id="CAB1129392.1"/>
    </source>
</evidence>
<dbReference type="PANTHER" id="PTHR33744:SF1">
    <property type="entry name" value="DNA-BINDING TRANSCRIPTIONAL ACTIVATOR ADER"/>
    <property type="match status" value="1"/>
</dbReference>
<name>A0A6F8ZIB3_9FIRM</name>
<dbReference type="Proteomes" id="UP000503399">
    <property type="component" value="Chromosome"/>
</dbReference>
<proteinExistence type="predicted"/>
<evidence type="ECO:0000313" key="3">
    <source>
        <dbReference type="Proteomes" id="UP000503399"/>
    </source>
</evidence>
<organism evidence="2 3">
    <name type="scientific">Candidatus Hydrogenisulfobacillus filiaventi</name>
    <dbReference type="NCBI Taxonomy" id="2707344"/>
    <lineage>
        <taxon>Bacteria</taxon>
        <taxon>Bacillati</taxon>
        <taxon>Bacillota</taxon>
        <taxon>Clostridia</taxon>
        <taxon>Eubacteriales</taxon>
        <taxon>Clostridiales Family XVII. Incertae Sedis</taxon>
        <taxon>Candidatus Hydrogenisulfobacillus</taxon>
    </lineage>
</organism>
<dbReference type="EMBL" id="LR778114">
    <property type="protein sequence ID" value="CAB1129392.1"/>
    <property type="molecule type" value="Genomic_DNA"/>
</dbReference>
<dbReference type="InterPro" id="IPR025736">
    <property type="entry name" value="PucR_C-HTH_dom"/>
</dbReference>
<feature type="domain" description="PucR C-terminal helix-turn-helix" evidence="1">
    <location>
        <begin position="308"/>
        <end position="366"/>
    </location>
</feature>
<dbReference type="PANTHER" id="PTHR33744">
    <property type="entry name" value="CARBOHYDRATE DIACID REGULATOR"/>
    <property type="match status" value="1"/>
</dbReference>
<reference evidence="2 3" key="1">
    <citation type="submission" date="2020-02" db="EMBL/GenBank/DDBJ databases">
        <authorList>
            <person name="Hogendoorn C."/>
        </authorList>
    </citation>
    <scope>NUCLEOTIDE SEQUENCE [LARGE SCALE GENOMIC DNA]</scope>
    <source>
        <strain evidence="2">R501</strain>
    </source>
</reference>
<sequence length="376" mass="41731">MSMVAGEDSWVNPFAGLPAEAEGRIREMLGALEALAAQWQAFVGAVPFRIRDPYGVDLISAGDGDAGLWYTTPLTISGLPCATLLTPLPPENLGPRATLNALTLELGFILARLQDWVQTEAERRGEKVRRFEEAGPVPEVLHLFALCGLSAADGPLTLVALEMAPERPPFQEMEVLRRFMLAHLWAYRLPLPFVAFRPNGLLALYPGNRVAGFTRRAHAWMDAWERYRPDLPACAYVTAVEDLYHLGDGLRETANLMRYAGQCRRAGVLNIHFHRQLLPVLATLPPAALRSLVQSTLGPLLDPAHRELLDTLGAYLRHGQSPGKAAQVLYVHRNTVLYRIRRVERLLQMKLKDPEALAQLWVAIQAWELLEGPAAP</sequence>
<keyword evidence="3" id="KW-1185">Reference proteome</keyword>
<dbReference type="InterPro" id="IPR051448">
    <property type="entry name" value="CdaR-like_regulators"/>
</dbReference>
<dbReference type="Pfam" id="PF13556">
    <property type="entry name" value="HTH_30"/>
    <property type="match status" value="1"/>
</dbReference>
<dbReference type="InterPro" id="IPR042070">
    <property type="entry name" value="PucR_C-HTH_sf"/>
</dbReference>
<evidence type="ECO:0000259" key="1">
    <source>
        <dbReference type="Pfam" id="PF13556"/>
    </source>
</evidence>
<dbReference type="AlphaFoldDB" id="A0A6F8ZIB3"/>
<dbReference type="Gene3D" id="1.10.10.2840">
    <property type="entry name" value="PucR C-terminal helix-turn-helix domain"/>
    <property type="match status" value="1"/>
</dbReference>